<keyword evidence="2" id="KW-1185">Reference proteome</keyword>
<organism evidence="1 2">
    <name type="scientific">Hibiscus sabdariffa</name>
    <name type="common">roselle</name>
    <dbReference type="NCBI Taxonomy" id="183260"/>
    <lineage>
        <taxon>Eukaryota</taxon>
        <taxon>Viridiplantae</taxon>
        <taxon>Streptophyta</taxon>
        <taxon>Embryophyta</taxon>
        <taxon>Tracheophyta</taxon>
        <taxon>Spermatophyta</taxon>
        <taxon>Magnoliopsida</taxon>
        <taxon>eudicotyledons</taxon>
        <taxon>Gunneridae</taxon>
        <taxon>Pentapetalae</taxon>
        <taxon>rosids</taxon>
        <taxon>malvids</taxon>
        <taxon>Malvales</taxon>
        <taxon>Malvaceae</taxon>
        <taxon>Malvoideae</taxon>
        <taxon>Hibiscus</taxon>
    </lineage>
</organism>
<protein>
    <submittedName>
        <fullName evidence="1">Uncharacterized protein</fullName>
    </submittedName>
</protein>
<dbReference type="Proteomes" id="UP001472677">
    <property type="component" value="Unassembled WGS sequence"/>
</dbReference>
<evidence type="ECO:0000313" key="2">
    <source>
        <dbReference type="Proteomes" id="UP001472677"/>
    </source>
</evidence>
<evidence type="ECO:0000313" key="1">
    <source>
        <dbReference type="EMBL" id="KAK8496963.1"/>
    </source>
</evidence>
<reference evidence="1 2" key="1">
    <citation type="journal article" date="2024" name="G3 (Bethesda)">
        <title>Genome assembly of Hibiscus sabdariffa L. provides insights into metabolisms of medicinal natural products.</title>
        <authorList>
            <person name="Kim T."/>
        </authorList>
    </citation>
    <scope>NUCLEOTIDE SEQUENCE [LARGE SCALE GENOMIC DNA]</scope>
    <source>
        <strain evidence="1">TK-2024</strain>
        <tissue evidence="1">Old leaves</tissue>
    </source>
</reference>
<comment type="caution">
    <text evidence="1">The sequence shown here is derived from an EMBL/GenBank/DDBJ whole genome shotgun (WGS) entry which is preliminary data.</text>
</comment>
<dbReference type="PANTHER" id="PTHR37611:SF2">
    <property type="entry name" value="VIRUS-SPECIFIC-SIGNALING-PATHWAY REGULATED PROTEIN-RELATED"/>
    <property type="match status" value="1"/>
</dbReference>
<accession>A0ABR2ASC3</accession>
<name>A0ABR2ASC3_9ROSI</name>
<dbReference type="PANTHER" id="PTHR37611">
    <property type="entry name" value="VIRUS-SPECIFIC-SIGNALING-PATHWAY REGULATED PROTEIN-RELATED"/>
    <property type="match status" value="1"/>
</dbReference>
<proteinExistence type="predicted"/>
<gene>
    <name evidence="1" type="ORF">V6N12_018852</name>
</gene>
<dbReference type="EMBL" id="JBBPBM010000336">
    <property type="protein sequence ID" value="KAK8496963.1"/>
    <property type="molecule type" value="Genomic_DNA"/>
</dbReference>
<sequence>MAFLAQENSPCVNFNNDLLMSFLEESPNEEYDDEELDSLMRSLEDEIDPNRIDIRDLLMDLGSLSNGEEASNDMNWDMDTQGKEVDFFTEFGDGYLDLFFDDVLHEQMCTVSRVETDAIRI</sequence>